<organism evidence="1">
    <name type="scientific">freshwater metagenome</name>
    <dbReference type="NCBI Taxonomy" id="449393"/>
    <lineage>
        <taxon>unclassified sequences</taxon>
        <taxon>metagenomes</taxon>
        <taxon>ecological metagenomes</taxon>
    </lineage>
</organism>
<protein>
    <submittedName>
        <fullName evidence="1">Unannotated protein</fullName>
    </submittedName>
</protein>
<sequence length="181" mass="18853">MITPRYSSGASIDSRSIGSCNLPSTILVTTCGLPTVNSNPSRFIISTSTASCNSPRPCTSQVSGRSVFRTRSETFPTNSVSNLFLTWRAVNFEPLLPASGEVLIPIVIEILGSSTVINGNGCGFSKSANVSPKVIVSKPATAIMSPGCASSAGTRSSASVINNSETFTFDIEPSVLIQVTV</sequence>
<accession>A0A6J6DSM7</accession>
<reference evidence="1" key="1">
    <citation type="submission" date="2020-05" db="EMBL/GenBank/DDBJ databases">
        <authorList>
            <person name="Chiriac C."/>
            <person name="Salcher M."/>
            <person name="Ghai R."/>
            <person name="Kavagutti S V."/>
        </authorList>
    </citation>
    <scope>NUCLEOTIDE SEQUENCE</scope>
</reference>
<dbReference type="EMBL" id="CAEZTE010000058">
    <property type="protein sequence ID" value="CAB4567280.1"/>
    <property type="molecule type" value="Genomic_DNA"/>
</dbReference>
<dbReference type="AlphaFoldDB" id="A0A6J6DSM7"/>
<proteinExistence type="predicted"/>
<evidence type="ECO:0000313" key="1">
    <source>
        <dbReference type="EMBL" id="CAB4567280.1"/>
    </source>
</evidence>
<name>A0A6J6DSM7_9ZZZZ</name>
<gene>
    <name evidence="1" type="ORF">UFOPK1599_00904</name>
</gene>